<dbReference type="GO" id="GO:0005886">
    <property type="term" value="C:plasma membrane"/>
    <property type="evidence" value="ECO:0007669"/>
    <property type="project" value="UniProtKB-SubCell"/>
</dbReference>
<feature type="transmembrane region" description="Helical" evidence="6">
    <location>
        <begin position="171"/>
        <end position="192"/>
    </location>
</feature>
<dbReference type="Pfam" id="PF01943">
    <property type="entry name" value="Polysacc_synt"/>
    <property type="match status" value="1"/>
</dbReference>
<feature type="transmembrane region" description="Helical" evidence="6">
    <location>
        <begin position="383"/>
        <end position="400"/>
    </location>
</feature>
<keyword evidence="3 6" id="KW-0812">Transmembrane</keyword>
<gene>
    <name evidence="7" type="ORF">GCL57_07725</name>
</gene>
<proteinExistence type="predicted"/>
<dbReference type="InterPro" id="IPR050833">
    <property type="entry name" value="Poly_Biosynth_Transport"/>
</dbReference>
<feature type="transmembrane region" description="Helical" evidence="6">
    <location>
        <begin position="78"/>
        <end position="99"/>
    </location>
</feature>
<feature type="transmembrane region" description="Helical" evidence="6">
    <location>
        <begin position="354"/>
        <end position="377"/>
    </location>
</feature>
<feature type="transmembrane region" description="Helical" evidence="6">
    <location>
        <begin position="105"/>
        <end position="125"/>
    </location>
</feature>
<evidence type="ECO:0000313" key="7">
    <source>
        <dbReference type="EMBL" id="KAB8030854.1"/>
    </source>
</evidence>
<keyword evidence="4 6" id="KW-1133">Transmembrane helix</keyword>
<feature type="transmembrane region" description="Helical" evidence="6">
    <location>
        <begin position="137"/>
        <end position="159"/>
    </location>
</feature>
<protein>
    <submittedName>
        <fullName evidence="7">Oligosaccharide flippase family protein</fullName>
    </submittedName>
</protein>
<keyword evidence="8" id="KW-1185">Reference proteome</keyword>
<feature type="transmembrane region" description="Helical" evidence="6">
    <location>
        <begin position="293"/>
        <end position="313"/>
    </location>
</feature>
<dbReference type="PANTHER" id="PTHR30250">
    <property type="entry name" value="PST FAMILY PREDICTED COLANIC ACID TRANSPORTER"/>
    <property type="match status" value="1"/>
</dbReference>
<evidence type="ECO:0000256" key="1">
    <source>
        <dbReference type="ARBA" id="ARBA00004651"/>
    </source>
</evidence>
<feature type="transmembrane region" description="Helical" evidence="6">
    <location>
        <begin position="249"/>
        <end position="272"/>
    </location>
</feature>
<keyword evidence="2" id="KW-1003">Cell membrane</keyword>
<evidence type="ECO:0000256" key="2">
    <source>
        <dbReference type="ARBA" id="ARBA00022475"/>
    </source>
</evidence>
<dbReference type="InterPro" id="IPR002797">
    <property type="entry name" value="Polysacc_synth"/>
</dbReference>
<feature type="transmembrane region" description="Helical" evidence="6">
    <location>
        <begin position="213"/>
        <end position="229"/>
    </location>
</feature>
<evidence type="ECO:0000256" key="6">
    <source>
        <dbReference type="SAM" id="Phobius"/>
    </source>
</evidence>
<reference evidence="7 8" key="1">
    <citation type="submission" date="2019-10" db="EMBL/GenBank/DDBJ databases">
        <title>New genus of Silvanigrellaceae.</title>
        <authorList>
            <person name="Pitt A."/>
            <person name="Hahn M.W."/>
        </authorList>
    </citation>
    <scope>NUCLEOTIDE SEQUENCE [LARGE SCALE GENOMIC DNA]</scope>
    <source>
        <strain evidence="7 8">33A1-SZDP</strain>
    </source>
</reference>
<evidence type="ECO:0000313" key="8">
    <source>
        <dbReference type="Proteomes" id="UP000442694"/>
    </source>
</evidence>
<dbReference type="RefSeq" id="WP_152212781.1">
    <property type="nucleotide sequence ID" value="NZ_WFLN01000006.1"/>
</dbReference>
<feature type="transmembrane region" description="Helical" evidence="6">
    <location>
        <begin position="38"/>
        <end position="57"/>
    </location>
</feature>
<evidence type="ECO:0000256" key="4">
    <source>
        <dbReference type="ARBA" id="ARBA00022989"/>
    </source>
</evidence>
<accession>A0A833JF85</accession>
<feature type="transmembrane region" description="Helical" evidence="6">
    <location>
        <begin position="12"/>
        <end position="32"/>
    </location>
</feature>
<evidence type="ECO:0000256" key="5">
    <source>
        <dbReference type="ARBA" id="ARBA00023136"/>
    </source>
</evidence>
<organism evidence="7 8">
    <name type="scientific">Fluviispira multicolorata</name>
    <dbReference type="NCBI Taxonomy" id="2654512"/>
    <lineage>
        <taxon>Bacteria</taxon>
        <taxon>Pseudomonadati</taxon>
        <taxon>Bdellovibrionota</taxon>
        <taxon>Oligoflexia</taxon>
        <taxon>Silvanigrellales</taxon>
        <taxon>Silvanigrellaceae</taxon>
        <taxon>Fluviispira</taxon>
    </lineage>
</organism>
<dbReference type="AlphaFoldDB" id="A0A833JF85"/>
<dbReference type="PANTHER" id="PTHR30250:SF11">
    <property type="entry name" value="O-ANTIGEN TRANSPORTER-RELATED"/>
    <property type="match status" value="1"/>
</dbReference>
<comment type="caution">
    <text evidence="7">The sequence shown here is derived from an EMBL/GenBank/DDBJ whole genome shotgun (WGS) entry which is preliminary data.</text>
</comment>
<name>A0A833JF85_9BACT</name>
<dbReference type="Proteomes" id="UP000442694">
    <property type="component" value="Unassembled WGS sequence"/>
</dbReference>
<keyword evidence="5 6" id="KW-0472">Membrane</keyword>
<dbReference type="EMBL" id="WFLN01000006">
    <property type="protein sequence ID" value="KAB8030854.1"/>
    <property type="molecule type" value="Genomic_DNA"/>
</dbReference>
<sequence>MFKNLINVSSGYIFRYLFQIVSFWIIAHQFGANLFGQFSAAICIASILSSISGWGGYPLIVRDVSNNKDPQTSYTSTLVITSALTVILVIIGLLINYIWFKEINAFPFFLLLISEIFFTSTLVNASSVFISQSFFNYSSFIQILSGIVRCVAAIILYTFPIYNALDDNLLVYWSFLLLLSNFIVFLVCNYIISKKFGKFNVDFNNIKEHIKNGRWFSLMTLTESLYANLDKVILVSLIGYSELGKYSSAFRFVFIAYLPLNSILTIAYRKFFDLAKKNKLECRRYAFQIQKYTILYALFAISSLIIFSFFIEFFLGENYEGTNLILRYMSIVLIFQAIYTPFNDYLISLKKEGLVTVLKFISIIITIILNFILTKFYGTNGAIFSYIIGQSFLCVFMFYTPNMKRDSLKNELSEIK</sequence>
<feature type="transmembrane region" description="Helical" evidence="6">
    <location>
        <begin position="325"/>
        <end position="342"/>
    </location>
</feature>
<evidence type="ECO:0000256" key="3">
    <source>
        <dbReference type="ARBA" id="ARBA00022692"/>
    </source>
</evidence>
<comment type="subcellular location">
    <subcellularLocation>
        <location evidence="1">Cell membrane</location>
        <topology evidence="1">Multi-pass membrane protein</topology>
    </subcellularLocation>
</comment>